<evidence type="ECO:0000256" key="7">
    <source>
        <dbReference type="ARBA" id="ARBA00023136"/>
    </source>
</evidence>
<dbReference type="GO" id="GO:0016887">
    <property type="term" value="F:ATP hydrolysis activity"/>
    <property type="evidence" value="ECO:0007669"/>
    <property type="project" value="InterPro"/>
</dbReference>
<keyword evidence="6 8" id="KW-1133">Transmembrane helix</keyword>
<dbReference type="PROSITE" id="PS50893">
    <property type="entry name" value="ABC_TRANSPORTER_2"/>
    <property type="match status" value="1"/>
</dbReference>
<evidence type="ECO:0000256" key="1">
    <source>
        <dbReference type="ARBA" id="ARBA00004651"/>
    </source>
</evidence>
<protein>
    <submittedName>
        <fullName evidence="11">ABC transporter ATP-binding protein</fullName>
    </submittedName>
</protein>
<dbReference type="InterPro" id="IPR039421">
    <property type="entry name" value="Type_1_exporter"/>
</dbReference>
<evidence type="ECO:0000256" key="4">
    <source>
        <dbReference type="ARBA" id="ARBA00022741"/>
    </source>
</evidence>
<proteinExistence type="predicted"/>
<evidence type="ECO:0000256" key="8">
    <source>
        <dbReference type="SAM" id="Phobius"/>
    </source>
</evidence>
<evidence type="ECO:0000256" key="2">
    <source>
        <dbReference type="ARBA" id="ARBA00022448"/>
    </source>
</evidence>
<keyword evidence="5 11" id="KW-0067">ATP-binding</keyword>
<dbReference type="GO" id="GO:0005886">
    <property type="term" value="C:plasma membrane"/>
    <property type="evidence" value="ECO:0007669"/>
    <property type="project" value="UniProtKB-SubCell"/>
</dbReference>
<keyword evidence="3 8" id="KW-0812">Transmembrane</keyword>
<feature type="transmembrane region" description="Helical" evidence="8">
    <location>
        <begin position="15"/>
        <end position="37"/>
    </location>
</feature>
<comment type="subcellular location">
    <subcellularLocation>
        <location evidence="1">Cell membrane</location>
        <topology evidence="1">Multi-pass membrane protein</topology>
    </subcellularLocation>
</comment>
<evidence type="ECO:0000313" key="12">
    <source>
        <dbReference type="Proteomes" id="UP000291269"/>
    </source>
</evidence>
<comment type="caution">
    <text evidence="11">The sequence shown here is derived from an EMBL/GenBank/DDBJ whole genome shotgun (WGS) entry which is preliminary data.</text>
</comment>
<dbReference type="SMART" id="SM00382">
    <property type="entry name" value="AAA"/>
    <property type="match status" value="1"/>
</dbReference>
<dbReference type="OrthoDB" id="9762778at2"/>
<dbReference type="Proteomes" id="UP000291269">
    <property type="component" value="Unassembled WGS sequence"/>
</dbReference>
<dbReference type="RefSeq" id="WP_129223637.1">
    <property type="nucleotide sequence ID" value="NZ_SDOZ01000002.1"/>
</dbReference>
<accession>A0A4Q2K955</accession>
<dbReference type="Pfam" id="PF00005">
    <property type="entry name" value="ABC_tran"/>
    <property type="match status" value="1"/>
</dbReference>
<organism evidence="11 12">
    <name type="scientific">Candidatus Borkfalkia ceftriaxoniphila</name>
    <dbReference type="NCBI Taxonomy" id="2508949"/>
    <lineage>
        <taxon>Bacteria</taxon>
        <taxon>Bacillati</taxon>
        <taxon>Bacillota</taxon>
        <taxon>Clostridia</taxon>
        <taxon>Christensenellales</taxon>
        <taxon>Christensenellaceae</taxon>
        <taxon>Candidatus Borkfalkia</taxon>
    </lineage>
</organism>
<feature type="transmembrane region" description="Helical" evidence="8">
    <location>
        <begin position="250"/>
        <end position="268"/>
    </location>
</feature>
<dbReference type="InterPro" id="IPR036640">
    <property type="entry name" value="ABC1_TM_sf"/>
</dbReference>
<name>A0A4Q2K955_9FIRM</name>
<gene>
    <name evidence="11" type="ORF">ESZ91_02080</name>
</gene>
<feature type="transmembrane region" description="Helical" evidence="8">
    <location>
        <begin position="49"/>
        <end position="74"/>
    </location>
</feature>
<keyword evidence="2" id="KW-0813">Transport</keyword>
<dbReference type="InterPro" id="IPR003439">
    <property type="entry name" value="ABC_transporter-like_ATP-bd"/>
</dbReference>
<dbReference type="GO" id="GO:0005524">
    <property type="term" value="F:ATP binding"/>
    <property type="evidence" value="ECO:0007669"/>
    <property type="project" value="UniProtKB-KW"/>
</dbReference>
<reference evidence="11 12" key="1">
    <citation type="journal article" date="2019" name="Gut">
        <title>Antibiotics-induced monodominance of a novel gut bacterial order.</title>
        <authorList>
            <person name="Hildebrand F."/>
            <person name="Moitinho-Silva L."/>
            <person name="Blasche S."/>
            <person name="Jahn M.T."/>
            <person name="Gossmann T.I."/>
            <person name="Heuerta-Cepas J."/>
            <person name="Hercog R."/>
            <person name="Luetge M."/>
            <person name="Bahram M."/>
            <person name="Pryszlak A."/>
            <person name="Alves R.J."/>
            <person name="Waszak S.M."/>
            <person name="Zhu A."/>
            <person name="Ye L."/>
            <person name="Costea P.I."/>
            <person name="Aalvink S."/>
            <person name="Belzer C."/>
            <person name="Forslund S.K."/>
            <person name="Sunagawa S."/>
            <person name="Hentschel U."/>
            <person name="Merten C."/>
            <person name="Patil K.R."/>
            <person name="Benes V."/>
            <person name="Bork P."/>
        </authorList>
    </citation>
    <scope>NUCLEOTIDE SEQUENCE [LARGE SCALE GENOMIC DNA]</scope>
    <source>
        <strain evidence="11 12">HDS1380</strain>
    </source>
</reference>
<dbReference type="InterPro" id="IPR017871">
    <property type="entry name" value="ABC_transporter-like_CS"/>
</dbReference>
<evidence type="ECO:0000313" key="11">
    <source>
        <dbReference type="EMBL" id="RXZ61194.1"/>
    </source>
</evidence>
<keyword evidence="12" id="KW-1185">Reference proteome</keyword>
<sequence length="575" mass="64232">MISKFFAYFKPHKKLFIIDLVSSFLIAVCNLFYPFVTRVIINDFVPNKLLTLMLVWGGALLLVYAVKAALTFIVNYWGHVLGVRIQADMRRKLFRHVETLPFSFFDENRTGTIMSRIVNDLFEVSELCHHGPEDTLMSVISIVGAIVMLALINGWLALIVVVFVPLMVLFAVKMRGRMLDAFEKSREKIAEVNASIESSVSGIRVSKAYTASRKEDEKFDKSNEEFKAARTAAYKNMGIFQSGMSLFNDILYLVAIVGGGVLFYFGIVENPGDYAAFILYVTMLLTPIRTLVNLFEQITDGLAGFKRFQNILDKEPESEPEHPVEVSLLRGDICFEHVDFAYKDSENRENHVLEDLSFTIDEGKTVALVGSSGGGKTTICHLIPRFYELDGGRITVGGIDIRDVRRETLRKSIGIVAQDVFLYGGTIRDNIAYGDLDAGDEDIVRAAKLANIHEFIETLPDGYDTQVGERGVKLSGGQKQRVSIARAFLKNPPILILDEATSALDNVTEMQIQDSLEKLSEGRTCIVVAHRLSTVQNADEIIVLSEGKIRERGTHAQLLAQGGEYAALYYKTFRS</sequence>
<feature type="domain" description="ABC transmembrane type-1" evidence="10">
    <location>
        <begin position="17"/>
        <end position="300"/>
    </location>
</feature>
<feature type="domain" description="ABC transporter" evidence="9">
    <location>
        <begin position="333"/>
        <end position="571"/>
    </location>
</feature>
<dbReference type="FunFam" id="3.40.50.300:FF:000287">
    <property type="entry name" value="Multidrug ABC transporter ATP-binding protein"/>
    <property type="match status" value="1"/>
</dbReference>
<dbReference type="InterPro" id="IPR011527">
    <property type="entry name" value="ABC1_TM_dom"/>
</dbReference>
<dbReference type="GO" id="GO:0015421">
    <property type="term" value="F:ABC-type oligopeptide transporter activity"/>
    <property type="evidence" value="ECO:0007669"/>
    <property type="project" value="TreeGrafter"/>
</dbReference>
<dbReference type="Gene3D" id="3.40.50.300">
    <property type="entry name" value="P-loop containing nucleotide triphosphate hydrolases"/>
    <property type="match status" value="1"/>
</dbReference>
<dbReference type="SUPFAM" id="SSF52540">
    <property type="entry name" value="P-loop containing nucleoside triphosphate hydrolases"/>
    <property type="match status" value="1"/>
</dbReference>
<keyword evidence="4" id="KW-0547">Nucleotide-binding</keyword>
<evidence type="ECO:0000259" key="10">
    <source>
        <dbReference type="PROSITE" id="PS50929"/>
    </source>
</evidence>
<dbReference type="PANTHER" id="PTHR43394">
    <property type="entry name" value="ATP-DEPENDENT PERMEASE MDL1, MITOCHONDRIAL"/>
    <property type="match status" value="1"/>
</dbReference>
<dbReference type="PROSITE" id="PS00211">
    <property type="entry name" value="ABC_TRANSPORTER_1"/>
    <property type="match status" value="1"/>
</dbReference>
<dbReference type="PROSITE" id="PS50929">
    <property type="entry name" value="ABC_TM1F"/>
    <property type="match status" value="1"/>
</dbReference>
<dbReference type="SUPFAM" id="SSF90123">
    <property type="entry name" value="ABC transporter transmembrane region"/>
    <property type="match status" value="1"/>
</dbReference>
<dbReference type="EMBL" id="SDOZ01000002">
    <property type="protein sequence ID" value="RXZ61194.1"/>
    <property type="molecule type" value="Genomic_DNA"/>
</dbReference>
<keyword evidence="7 8" id="KW-0472">Membrane</keyword>
<dbReference type="AlphaFoldDB" id="A0A4Q2K955"/>
<dbReference type="InterPro" id="IPR003593">
    <property type="entry name" value="AAA+_ATPase"/>
</dbReference>
<dbReference type="PANTHER" id="PTHR43394:SF1">
    <property type="entry name" value="ATP-BINDING CASSETTE SUB-FAMILY B MEMBER 10, MITOCHONDRIAL"/>
    <property type="match status" value="1"/>
</dbReference>
<dbReference type="Pfam" id="PF00664">
    <property type="entry name" value="ABC_membrane"/>
    <property type="match status" value="1"/>
</dbReference>
<evidence type="ECO:0000256" key="5">
    <source>
        <dbReference type="ARBA" id="ARBA00022840"/>
    </source>
</evidence>
<evidence type="ECO:0000256" key="3">
    <source>
        <dbReference type="ARBA" id="ARBA00022692"/>
    </source>
</evidence>
<evidence type="ECO:0000259" key="9">
    <source>
        <dbReference type="PROSITE" id="PS50893"/>
    </source>
</evidence>
<dbReference type="CDD" id="cd18549">
    <property type="entry name" value="ABC_6TM_YwjA_like"/>
    <property type="match status" value="1"/>
</dbReference>
<evidence type="ECO:0000256" key="6">
    <source>
        <dbReference type="ARBA" id="ARBA00022989"/>
    </source>
</evidence>
<dbReference type="InterPro" id="IPR027417">
    <property type="entry name" value="P-loop_NTPase"/>
</dbReference>
<feature type="transmembrane region" description="Helical" evidence="8">
    <location>
        <begin position="139"/>
        <end position="172"/>
    </location>
</feature>
<dbReference type="Gene3D" id="1.20.1560.10">
    <property type="entry name" value="ABC transporter type 1, transmembrane domain"/>
    <property type="match status" value="1"/>
</dbReference>